<dbReference type="GO" id="GO:0005739">
    <property type="term" value="C:mitochondrion"/>
    <property type="evidence" value="ECO:0007669"/>
    <property type="project" value="InterPro"/>
</dbReference>
<dbReference type="GO" id="GO:0047961">
    <property type="term" value="F:glycine N-acyltransferase activity"/>
    <property type="evidence" value="ECO:0007669"/>
    <property type="project" value="InterPro"/>
</dbReference>
<dbReference type="SUPFAM" id="SSF55729">
    <property type="entry name" value="Acyl-CoA N-acyltransferases (Nat)"/>
    <property type="match status" value="1"/>
</dbReference>
<evidence type="ECO:0000313" key="4">
    <source>
        <dbReference type="EMBL" id="CAH1773069.1"/>
    </source>
</evidence>
<name>A0A8J1UBD9_OWEFU</name>
<dbReference type="InterPro" id="IPR016181">
    <property type="entry name" value="Acyl_CoA_acyltransferase"/>
</dbReference>
<dbReference type="Gene3D" id="3.40.630.30">
    <property type="match status" value="1"/>
</dbReference>
<dbReference type="PANTHER" id="PTHR15298">
    <property type="entry name" value="L-COA N-ACYLTRANSFERASE-RELATED"/>
    <property type="match status" value="1"/>
</dbReference>
<dbReference type="Proteomes" id="UP000749559">
    <property type="component" value="Unassembled WGS sequence"/>
</dbReference>
<keyword evidence="1" id="KW-0808">Transferase</keyword>
<dbReference type="AlphaFoldDB" id="A0A8J1UBD9"/>
<dbReference type="EMBL" id="CAIIXF020000001">
    <property type="protein sequence ID" value="CAH1773069.1"/>
    <property type="molecule type" value="Genomic_DNA"/>
</dbReference>
<keyword evidence="5" id="KW-1185">Reference proteome</keyword>
<evidence type="ECO:0000256" key="1">
    <source>
        <dbReference type="RuleBase" id="RU368002"/>
    </source>
</evidence>
<evidence type="ECO:0000259" key="2">
    <source>
        <dbReference type="Pfam" id="PF06021"/>
    </source>
</evidence>
<organism evidence="4 5">
    <name type="scientific">Owenia fusiformis</name>
    <name type="common">Polychaete worm</name>
    <dbReference type="NCBI Taxonomy" id="6347"/>
    <lineage>
        <taxon>Eukaryota</taxon>
        <taxon>Metazoa</taxon>
        <taxon>Spiralia</taxon>
        <taxon>Lophotrochozoa</taxon>
        <taxon>Annelida</taxon>
        <taxon>Polychaeta</taxon>
        <taxon>Sedentaria</taxon>
        <taxon>Canalipalpata</taxon>
        <taxon>Sabellida</taxon>
        <taxon>Oweniida</taxon>
        <taxon>Oweniidae</taxon>
        <taxon>Owenia</taxon>
    </lineage>
</organism>
<gene>
    <name evidence="4" type="ORF">OFUS_LOCUS718</name>
</gene>
<comment type="caution">
    <text evidence="4">The sequence shown here is derived from an EMBL/GenBank/DDBJ whole genome shotgun (WGS) entry which is preliminary data.</text>
</comment>
<feature type="domain" description="Glycine N-acyltransferase N-terminal" evidence="2">
    <location>
        <begin position="17"/>
        <end position="189"/>
    </location>
</feature>
<dbReference type="InterPro" id="IPR010313">
    <property type="entry name" value="Glycine_N-acyltransferase"/>
</dbReference>
<accession>A0A8J1UBD9</accession>
<feature type="domain" description="GCN5-related N-acetyltransferase Rv2170-like" evidence="3">
    <location>
        <begin position="193"/>
        <end position="263"/>
    </location>
</feature>
<dbReference type="InterPro" id="IPR015938">
    <property type="entry name" value="Glycine_N-acyltransferase_N"/>
</dbReference>
<dbReference type="Pfam" id="PF08445">
    <property type="entry name" value="FR47"/>
    <property type="match status" value="1"/>
</dbReference>
<reference evidence="4" key="1">
    <citation type="submission" date="2022-03" db="EMBL/GenBank/DDBJ databases">
        <authorList>
            <person name="Martin C."/>
        </authorList>
    </citation>
    <scope>NUCLEOTIDE SEQUENCE</scope>
</reference>
<comment type="similarity">
    <text evidence="1">Belongs to the glycine N-acyltransferase family.</text>
</comment>
<evidence type="ECO:0000313" key="5">
    <source>
        <dbReference type="Proteomes" id="UP000749559"/>
    </source>
</evidence>
<evidence type="ECO:0000259" key="3">
    <source>
        <dbReference type="Pfam" id="PF08445"/>
    </source>
</evidence>
<keyword evidence="1" id="KW-0012">Acyltransferase</keyword>
<dbReference type="PANTHER" id="PTHR15298:SF1">
    <property type="entry name" value="GLYCINE N-ACYLTRANSFERASE-LIKE PROTEIN"/>
    <property type="match status" value="1"/>
</dbReference>
<sequence>MVLKLLRSQLPAALLTLKTKAPQSQHMCGLIQAELFAGLEWFNFVVDKWPDFTCIAATPEEWLIKKIPNIDDNVRVSVFSHGSDAVTTTFLQQCGINFQNKICFSAIEENIIRCIKNMTPTQGTIRVTEPCFMFGVHNKVSNMSKDIESNGVIVDELRESDVDYVNATWTFGGNVHTRAFISNLVESFPTSCIRDKETHSIYAHMMLSSDLSMGMLHVEESKRRLGYGSTVINNLAAKVIQIGGIPFWYVVTDNLTSTAMSKRNGRTLCDDIFSWATYLPHKSNEEKFN</sequence>
<proteinExistence type="inferred from homology"/>
<dbReference type="InterPro" id="IPR013653">
    <property type="entry name" value="GCN5-like_dom"/>
</dbReference>
<dbReference type="OrthoDB" id="6141385at2759"/>
<protein>
    <recommendedName>
        <fullName evidence="1">Glycine N-acyltransferase-like protein</fullName>
        <ecNumber evidence="1">2.3.1.-</ecNumber>
    </recommendedName>
</protein>
<dbReference type="Pfam" id="PF06021">
    <property type="entry name" value="Gly_acyl_tr_N"/>
    <property type="match status" value="1"/>
</dbReference>
<dbReference type="EC" id="2.3.1.-" evidence="1"/>